<reference evidence="2" key="1">
    <citation type="submission" date="2022-11" db="UniProtKB">
        <authorList>
            <consortium name="WormBaseParasite"/>
        </authorList>
    </citation>
    <scope>IDENTIFICATION</scope>
</reference>
<dbReference type="WBParaSite" id="ES5_v2.g30520.t1">
    <property type="protein sequence ID" value="ES5_v2.g30520.t1"/>
    <property type="gene ID" value="ES5_v2.g30520"/>
</dbReference>
<accession>A0AC34GLC6</accession>
<organism evidence="1 2">
    <name type="scientific">Panagrolaimus sp. ES5</name>
    <dbReference type="NCBI Taxonomy" id="591445"/>
    <lineage>
        <taxon>Eukaryota</taxon>
        <taxon>Metazoa</taxon>
        <taxon>Ecdysozoa</taxon>
        <taxon>Nematoda</taxon>
        <taxon>Chromadorea</taxon>
        <taxon>Rhabditida</taxon>
        <taxon>Tylenchina</taxon>
        <taxon>Panagrolaimomorpha</taxon>
        <taxon>Panagrolaimoidea</taxon>
        <taxon>Panagrolaimidae</taxon>
        <taxon>Panagrolaimus</taxon>
    </lineage>
</organism>
<protein>
    <submittedName>
        <fullName evidence="2">Uncharacterized protein</fullName>
    </submittedName>
</protein>
<name>A0AC34GLC6_9BILA</name>
<dbReference type="Proteomes" id="UP000887579">
    <property type="component" value="Unplaced"/>
</dbReference>
<evidence type="ECO:0000313" key="2">
    <source>
        <dbReference type="WBParaSite" id="ES5_v2.g30520.t1"/>
    </source>
</evidence>
<evidence type="ECO:0000313" key="1">
    <source>
        <dbReference type="Proteomes" id="UP000887579"/>
    </source>
</evidence>
<sequence>MQERYNEMKKNWTRINEKLVDRQKKLEIALDDAINLNNDMQSMTRWLDNAENYLSNLPQISRLPDTLNRQMDSHLAFVDKVGGQREVMSDLNTRGSKIQFTCEKKDAIPIKNRLISLKHRFDKIVNRTADRTK</sequence>
<proteinExistence type="predicted"/>